<organism evidence="2 3">
    <name type="scientific">Sistotremastrum niveocremeum HHB9708</name>
    <dbReference type="NCBI Taxonomy" id="1314777"/>
    <lineage>
        <taxon>Eukaryota</taxon>
        <taxon>Fungi</taxon>
        <taxon>Dikarya</taxon>
        <taxon>Basidiomycota</taxon>
        <taxon>Agaricomycotina</taxon>
        <taxon>Agaricomycetes</taxon>
        <taxon>Sistotremastrales</taxon>
        <taxon>Sistotremastraceae</taxon>
        <taxon>Sertulicium</taxon>
        <taxon>Sertulicium niveocremeum</taxon>
    </lineage>
</organism>
<evidence type="ECO:0000313" key="2">
    <source>
        <dbReference type="EMBL" id="KZS95764.1"/>
    </source>
</evidence>
<evidence type="ECO:0000256" key="1">
    <source>
        <dbReference type="SAM" id="SignalP"/>
    </source>
</evidence>
<dbReference type="OrthoDB" id="4584900at2759"/>
<accession>A0A164X9W5</accession>
<dbReference type="EMBL" id="KV419400">
    <property type="protein sequence ID" value="KZS95764.1"/>
    <property type="molecule type" value="Genomic_DNA"/>
</dbReference>
<evidence type="ECO:0008006" key="4">
    <source>
        <dbReference type="Google" id="ProtNLM"/>
    </source>
</evidence>
<dbReference type="STRING" id="1314777.A0A164X9W5"/>
<feature type="chain" id="PRO_5007854267" description="Peptidase A1 domain-containing protein" evidence="1">
    <location>
        <begin position="20"/>
        <end position="285"/>
    </location>
</feature>
<reference evidence="2 3" key="1">
    <citation type="journal article" date="2016" name="Mol. Biol. Evol.">
        <title>Comparative Genomics of Early-Diverging Mushroom-Forming Fungi Provides Insights into the Origins of Lignocellulose Decay Capabilities.</title>
        <authorList>
            <person name="Nagy L.G."/>
            <person name="Riley R."/>
            <person name="Tritt A."/>
            <person name="Adam C."/>
            <person name="Daum C."/>
            <person name="Floudas D."/>
            <person name="Sun H."/>
            <person name="Yadav J.S."/>
            <person name="Pangilinan J."/>
            <person name="Larsson K.H."/>
            <person name="Matsuura K."/>
            <person name="Barry K."/>
            <person name="Labutti K."/>
            <person name="Kuo R."/>
            <person name="Ohm R.A."/>
            <person name="Bhattacharya S.S."/>
            <person name="Shirouzu T."/>
            <person name="Yoshinaga Y."/>
            <person name="Martin F.M."/>
            <person name="Grigoriev I.V."/>
            <person name="Hibbett D.S."/>
        </authorList>
    </citation>
    <scope>NUCLEOTIDE SEQUENCE [LARGE SCALE GENOMIC DNA]</scope>
    <source>
        <strain evidence="2 3">HHB9708</strain>
    </source>
</reference>
<gene>
    <name evidence="2" type="ORF">SISNIDRAFT_464099</name>
</gene>
<dbReference type="Proteomes" id="UP000076722">
    <property type="component" value="Unassembled WGS sequence"/>
</dbReference>
<proteinExistence type="predicted"/>
<name>A0A164X9W5_9AGAM</name>
<feature type="signal peptide" evidence="1">
    <location>
        <begin position="1"/>
        <end position="19"/>
    </location>
</feature>
<dbReference type="AlphaFoldDB" id="A0A164X9W5"/>
<keyword evidence="3" id="KW-1185">Reference proteome</keyword>
<evidence type="ECO:0000313" key="3">
    <source>
        <dbReference type="Proteomes" id="UP000076722"/>
    </source>
</evidence>
<protein>
    <recommendedName>
        <fullName evidence="4">Peptidase A1 domain-containing protein</fullName>
    </recommendedName>
</protein>
<keyword evidence="1" id="KW-0732">Signal</keyword>
<sequence length="285" mass="30684">MRIFGFLLLSGAVFSGVLGGWVNVEKRSTAGAGDGKSISDAEKPLLKPLSNAVLLAAGLRPRAPKFVQEAVARRRPSAVEMAPRQIVTTTPISGTGHIVINGAGGAPIGFVGPISSYNIYQLTQDPSQATTVIIFNLFSTSGYIDLISDSGGPSTFVGIATPFSDGNFNTGSSEYGYMSPVSESYLPNSINPRAEAGESTIWQIDPITLALTASWHDPSTQNTYPTSFHHRSSILFLTRSYEIDTEPLTIFYSRGNLLFTGDLQKFEQVYKQPYTQVTLSFAPTI</sequence>